<dbReference type="RefSeq" id="XP_461499.1">
    <property type="nucleotide sequence ID" value="XM_461499.1"/>
</dbReference>
<name>Q6BJX2_DEBHA</name>
<dbReference type="InParanoid" id="Q6BJX2"/>
<evidence type="ECO:0000256" key="1">
    <source>
        <dbReference type="SAM" id="MobiDB-lite"/>
    </source>
</evidence>
<dbReference type="VEuPathDB" id="FungiDB:DEHA2F26686g"/>
<dbReference type="HOGENOM" id="CLU_1797176_0_0_1"/>
<feature type="region of interest" description="Disordered" evidence="1">
    <location>
        <begin position="105"/>
        <end position="132"/>
    </location>
</feature>
<evidence type="ECO:0000313" key="3">
    <source>
        <dbReference type="Proteomes" id="UP000000599"/>
    </source>
</evidence>
<gene>
    <name evidence="2" type="ordered locus">DEHA2F26686g</name>
</gene>
<reference evidence="2 3" key="1">
    <citation type="journal article" date="2004" name="Nature">
        <title>Genome evolution in yeasts.</title>
        <authorList>
            <consortium name="Genolevures"/>
            <person name="Dujon B."/>
            <person name="Sherman D."/>
            <person name="Fischer G."/>
            <person name="Durrens P."/>
            <person name="Casaregola S."/>
            <person name="Lafontaine I."/>
            <person name="de Montigny J."/>
            <person name="Marck C."/>
            <person name="Neuveglise C."/>
            <person name="Talla E."/>
            <person name="Goffard N."/>
            <person name="Frangeul L."/>
            <person name="Aigle M."/>
            <person name="Anthouard V."/>
            <person name="Babour A."/>
            <person name="Barbe V."/>
            <person name="Barnay S."/>
            <person name="Blanchin S."/>
            <person name="Beckerich J.M."/>
            <person name="Beyne E."/>
            <person name="Bleykasten C."/>
            <person name="Boisrame A."/>
            <person name="Boyer J."/>
            <person name="Cattolico L."/>
            <person name="Confanioleri F."/>
            <person name="de Daruvar A."/>
            <person name="Despons L."/>
            <person name="Fabre E."/>
            <person name="Fairhead C."/>
            <person name="Ferry-Dumazet H."/>
            <person name="Groppi A."/>
            <person name="Hantraye F."/>
            <person name="Hennequin C."/>
            <person name="Jauniaux N."/>
            <person name="Joyet P."/>
            <person name="Kachouri R."/>
            <person name="Kerrest A."/>
            <person name="Koszul R."/>
            <person name="Lemaire M."/>
            <person name="Lesur I."/>
            <person name="Ma L."/>
            <person name="Muller H."/>
            <person name="Nicaud J.M."/>
            <person name="Nikolski M."/>
            <person name="Oztas S."/>
            <person name="Ozier-Kalogeropoulos O."/>
            <person name="Pellenz S."/>
            <person name="Potier S."/>
            <person name="Richard G.F."/>
            <person name="Straub M.L."/>
            <person name="Suleau A."/>
            <person name="Swennene D."/>
            <person name="Tekaia F."/>
            <person name="Wesolowski-Louvel M."/>
            <person name="Westhof E."/>
            <person name="Wirth B."/>
            <person name="Zeniou-Meyer M."/>
            <person name="Zivanovic I."/>
            <person name="Bolotin-Fukuhara M."/>
            <person name="Thierry A."/>
            <person name="Bouchier C."/>
            <person name="Caudron B."/>
            <person name="Scarpelli C."/>
            <person name="Gaillardin C."/>
            <person name="Weissenbach J."/>
            <person name="Wincker P."/>
            <person name="Souciet J.L."/>
        </authorList>
    </citation>
    <scope>NUCLEOTIDE SEQUENCE [LARGE SCALE GENOMIC DNA]</scope>
    <source>
        <strain evidence="3">ATCC 36239 / CBS 767 / BCRC 21394 / JCM 1990 / NBRC 0083 / IGC 2968</strain>
    </source>
</reference>
<dbReference type="GeneID" id="2903107"/>
<proteinExistence type="predicted"/>
<dbReference type="KEGG" id="dha:DEHA2F26686g"/>
<dbReference type="OrthoDB" id="4008139at2759"/>
<evidence type="ECO:0000313" key="2">
    <source>
        <dbReference type="EMBL" id="CAG89925.1"/>
    </source>
</evidence>
<feature type="region of interest" description="Disordered" evidence="1">
    <location>
        <begin position="1"/>
        <end position="20"/>
    </location>
</feature>
<dbReference type="OMA" id="TWVKDWY"/>
<protein>
    <submittedName>
        <fullName evidence="2">DEHA2F26686p</fullName>
    </submittedName>
</protein>
<accession>Q6BJX2</accession>
<organism evidence="2 3">
    <name type="scientific">Debaryomyces hansenii (strain ATCC 36239 / CBS 767 / BCRC 21394 / JCM 1990 / NBRC 0083 / IGC 2968)</name>
    <name type="common">Yeast</name>
    <name type="synonym">Torulaspora hansenii</name>
    <dbReference type="NCBI Taxonomy" id="284592"/>
    <lineage>
        <taxon>Eukaryota</taxon>
        <taxon>Fungi</taxon>
        <taxon>Dikarya</taxon>
        <taxon>Ascomycota</taxon>
        <taxon>Saccharomycotina</taxon>
        <taxon>Pichiomycetes</taxon>
        <taxon>Debaryomycetaceae</taxon>
        <taxon>Debaryomyces</taxon>
    </lineage>
</organism>
<sequence length="151" mass="16396">MLSRSASETPAIRTGSFTPGPSHMNTSITWVKDWYSPDINNTSFQNNGGSFEPHSIKLKGWHKTSVDSNNNPAVKFDSADTLDLNNWKYYEEVVIMNHLGDDGVSGNGTSEGVPENGISEDNAVSKDELSSALSIKNQDEEIVSLSGITDT</sequence>
<dbReference type="AlphaFoldDB" id="Q6BJX2"/>
<dbReference type="EMBL" id="CR382138">
    <property type="protein sequence ID" value="CAG89925.1"/>
    <property type="molecule type" value="Genomic_DNA"/>
</dbReference>
<dbReference type="eggNOG" id="ENOG502RQCM">
    <property type="taxonomic scope" value="Eukaryota"/>
</dbReference>
<keyword evidence="3" id="KW-1185">Reference proteome</keyword>
<dbReference type="Proteomes" id="UP000000599">
    <property type="component" value="Chromosome F"/>
</dbReference>